<evidence type="ECO:0000256" key="26">
    <source>
        <dbReference type="ARBA" id="ARBA00023139"/>
    </source>
</evidence>
<feature type="chain" id="PRO_5023377841" description="Transmembrane protein gp41" evidence="32">
    <location>
        <begin position="510"/>
        <end position="861"/>
    </location>
</feature>
<comment type="PTM">
    <text evidence="32">Palmitoylation of the transmembrane protein and of Env polyprotein (prior to its proteolytic cleavage) is essential for their association with host cell membrane lipid rafts. Palmitoylation is therefore required for envelope trafficking to classical lipid rafts, but not for viral replication.</text>
</comment>
<dbReference type="InterPro" id="IPR000328">
    <property type="entry name" value="GP41-like"/>
</dbReference>
<keyword evidence="18 32" id="KW-0946">Virion</keyword>
<organism evidence="36 37">
    <name type="scientific">Human immunodeficiency virus type 1</name>
    <name type="common">HIV-1</name>
    <dbReference type="NCBI Taxonomy" id="11676"/>
    <lineage>
        <taxon>Viruses</taxon>
        <taxon>Riboviria</taxon>
        <taxon>Pararnavirae</taxon>
        <taxon>Artverviricota</taxon>
        <taxon>Revtraviricetes</taxon>
        <taxon>Ortervirales</taxon>
        <taxon>Retroviridae</taxon>
        <taxon>Orthoretrovirinae</taxon>
        <taxon>Lentivirus</taxon>
        <taxon>Lentivirus humimdef1</taxon>
    </lineage>
</organism>
<evidence type="ECO:0000256" key="1">
    <source>
        <dbReference type="ARBA" id="ARBA00004402"/>
    </source>
</evidence>
<comment type="PTM">
    <text evidence="32">Specific enzymatic cleavages in vivo yield mature proteins. Envelope glycoproteins are synthesized as a inactive precursor that is heavily N-glycosylated and processed likely by host cell furin in the Golgi to yield the mature SU and TM proteins. The cleavage site between SU and TM requires the minimal sequence [KR]-X-[KR]-R. About 2 of the 9 disulfide bonds of gp41 are reduced by P4HB/PDI, following binding to CD4 receptor.</text>
</comment>
<keyword evidence="11 32" id="KW-0945">Host-virus interaction</keyword>
<feature type="region of interest" description="Immunosuppression" evidence="32">
    <location>
        <begin position="572"/>
        <end position="590"/>
    </location>
</feature>
<sequence length="861" mass="97850">MRVMGMKKNYPSLWITVWLSIIMMCNATDMWVTVYYGVPVWRDAETTLFCASDAKAYKKEVHNVWATHACVPTDPNPQEIFLKNVTEKFNMWKNNMVEQMHEDIISLWDQSLKPCVKLTPLCVTLNCTSISNSTSNSSISIRSEMKEEIKNCSFNATTEIRDKEKKEYALFYRLDIEQIDNSNNSTYRLINCNTSTIAQACPKVTFEPIPIHYCAPAGFAILKCNDKEFNGTGPCKNVSTVQCTHGIKPVVSTQLLLNGSLAEKEIMIRSENITNNAKTIIIQLTEPVKINCTRPGNNTRKSVRIGPGQTFYASGAIIGDIRQSHCNVSATEWNKTLQQVATQLRKYFKNDTTIKFASSSGGDVKITTHSVNCGGEFFYCNTSNLFNSTWISNSTWNSSSSTGSDIITLQCRIKQIVNMWQKVGQAMYAPPIRGEIRCNSNITGLLLTRDGGDRGNSGGANGTETFRPGRENMKDNWRSELYKYKVVKIEPLGVAPSHAKRRVVEREKRAVGMGAVFLGFLGAAGSTMGAASITLTVQARQLLSGIVQQQNNLLRAIEAQQHLLKLTVWGIKQLQARVLALERYLRDQQLLGIWGCSGKLIYTTTVPWNSSWSNKTFNDIWDNMTWLQWDKEISNYTEAIYNLIEEAQNQQEKNEQDLLALDKWKSLWNWFNITNWLWYIRIFIIIIGSLIGLRIVFAVLAIINRVRQGYSPLSFQILTHHQREPDRPGRIEEGGGEQDKDRSVRLVSGFLKLIWDDLRSLFLFSYHRLRDFVLIATRTVELLGHSSLRGLRLGWEALKHLWNLLLYWGQELKNSATNLLDTVAIAVANWTDRVIEIGRRFGRAILNIPTRIRQGFERALL</sequence>
<dbReference type="Gene3D" id="1.10.287.210">
    <property type="match status" value="1"/>
</dbReference>
<dbReference type="GO" id="GO:0016020">
    <property type="term" value="C:membrane"/>
    <property type="evidence" value="ECO:0007669"/>
    <property type="project" value="UniProtKB-UniRule"/>
</dbReference>
<evidence type="ECO:0000256" key="22">
    <source>
        <dbReference type="ARBA" id="ARBA00022989"/>
    </source>
</evidence>
<keyword evidence="13 32" id="KW-0165">Cleavage on pair of basic residues</keyword>
<feature type="transmembrane region" description="Helical" evidence="33">
    <location>
        <begin position="676"/>
        <end position="703"/>
    </location>
</feature>
<feature type="domain" description="Human immunodeficiency virus 1 envelope glycoprotein Gp120" evidence="34">
    <location>
        <begin position="146"/>
        <end position="509"/>
    </location>
</feature>
<keyword evidence="25 32" id="KW-0472">Membrane</keyword>
<comment type="caution">
    <text evidence="32">Lacks conserved residue(s) required for the propagation of feature annotation.</text>
</comment>
<keyword evidence="9 32" id="KW-1032">Host cell membrane</keyword>
<evidence type="ECO:0000256" key="15">
    <source>
        <dbReference type="ARBA" id="ARBA00022703"/>
    </source>
</evidence>
<feature type="disulfide bond" evidence="32">
    <location>
        <begin position="122"/>
        <end position="192"/>
    </location>
</feature>
<evidence type="ECO:0000256" key="32">
    <source>
        <dbReference type="HAMAP-Rule" id="MF_04083"/>
    </source>
</evidence>
<dbReference type="Pfam" id="PF00517">
    <property type="entry name" value="GP41"/>
    <property type="match status" value="1"/>
</dbReference>
<feature type="disulfide bond" evidence="32">
    <location>
        <begin position="214"/>
        <end position="243"/>
    </location>
</feature>
<feature type="region of interest" description="MPER; binding to GalCer" evidence="32">
    <location>
        <begin position="660"/>
        <end position="681"/>
    </location>
</feature>
<feature type="chain" id="PRO_5023377842" description="Envelope glycoprotein gp160" evidence="32">
    <location>
        <begin position="29"/>
        <end position="861"/>
    </location>
</feature>
<comment type="domain">
    <text evidence="32">The YXXL motif is involved in determining the exact site of viral release at the surface of infected mononuclear cells and promotes endocytosis. YXXL and di-leucine endocytosis motifs interact directly or indirectly with the clathrin adapter complexes, opperate independently, and their activities are not additive.</text>
</comment>
<dbReference type="HAMAP" id="MF_04083">
    <property type="entry name" value="HIV_ENV"/>
    <property type="match status" value="1"/>
</dbReference>
<dbReference type="InterPro" id="IPR000777">
    <property type="entry name" value="HIV1_Gp120"/>
</dbReference>
<dbReference type="GO" id="GO:0052031">
    <property type="term" value="P:symbiont-mediated perturbation of host defense response"/>
    <property type="evidence" value="ECO:0007669"/>
    <property type="project" value="UniProtKB-UniRule"/>
</dbReference>
<evidence type="ECO:0000256" key="18">
    <source>
        <dbReference type="ARBA" id="ARBA00022844"/>
    </source>
</evidence>
<dbReference type="GO" id="GO:0019031">
    <property type="term" value="C:viral envelope"/>
    <property type="evidence" value="ECO:0007669"/>
    <property type="project" value="UniProtKB-KW"/>
</dbReference>
<feature type="disulfide bond" evidence="32">
    <location>
        <begin position="50"/>
        <end position="70"/>
    </location>
</feature>
<comment type="function">
    <text evidence="32">Transmembrane protein gp41: Acts as a class I viral fusion protein. Under the current model, the protein has at least 3 conformational states: pre-fusion native state, pre-hairpin intermediate state, and post-fusion hairpin state. During fusion of viral and target intracellular membranes, the coiled coil regions (heptad repeats) assume a trimer-of-hairpins structure, positioning the fusion peptide in close proximity to the C-terminal region of the ectodomain. The formation of this structure appears to drive apposition and subsequent fusion of viral and target cell membranes. Complete fusion occurs in host cell endosomes and is dynamin-dependent, however some lipid transfer might occur at the plasma membrane. The virus undergoes clathrin-dependent internalization long before endosomal fusion, thus minimizing the surface exposure of conserved viral epitopes during fusion and reducing the efficacy of inhibitors targeting these epitopes. Membranes fusion leads to delivery of the nucleocapsid into the cytoplasm.</text>
</comment>
<feature type="coiled-coil region" evidence="32">
    <location>
        <begin position="631"/>
        <end position="665"/>
    </location>
</feature>
<evidence type="ECO:0000256" key="17">
    <source>
        <dbReference type="ARBA" id="ARBA00022804"/>
    </source>
</evidence>
<comment type="subcellular location">
    <molecule>Transmembrane protein gp41</molecule>
    <subcellularLocation>
        <location evidence="32">Virion membrane</location>
        <topology evidence="32">Single-pass type I membrane protein</topology>
    </subcellularLocation>
    <subcellularLocation>
        <location evidence="32">Host cell membrane</location>
        <topology evidence="32">Single-pass type I membrane protein</topology>
    </subcellularLocation>
    <subcellularLocation>
        <location evidence="32">Host endosome membrane</location>
        <topology evidence="32">Single-pass type I membrane protein</topology>
    </subcellularLocation>
    <text evidence="32">It is probably concentrated at the site of budding and incorporated into the virions possibly by contacts between the cytoplasmic tail of Env and the N-terminus of Gag.</text>
</comment>
<dbReference type="GO" id="GO:1903908">
    <property type="term" value="P:positive regulation of plasma membrane raft polarization"/>
    <property type="evidence" value="ECO:0007669"/>
    <property type="project" value="UniProtKB-UniRule"/>
</dbReference>
<keyword evidence="22 32" id="KW-1133">Transmembrane helix</keyword>
<dbReference type="Gene3D" id="2.170.40.20">
    <property type="entry name" value="Human immunodeficiency virus 1, Gp160, envelope glycoprotein"/>
    <property type="match status" value="2"/>
</dbReference>
<comment type="miscellaneous">
    <text evidence="32">HIV-1 lineages are divided in three main groups, M (for Major), O (for Outlier), and N (for New, or Non-M, Non-O). The vast majority of strains found worldwide belong to the group M. Group O seems to be endemic to and largely confined to Cameroon and neighboring countries in West Central Africa, where these viruses represent a small minority of HIV-1 strains. The group N is represented by a limited number of isolates from Cameroonian persons. The group M is further subdivided in 9 clades or subtypes (A to D, F to H, J and K).</text>
</comment>
<comment type="subcellular location">
    <molecule>Surface protein gp120</molecule>
    <subcellularLocation>
        <location evidence="32">Virion membrane</location>
        <topology evidence="32">Peripheral membrane protein</topology>
    </subcellularLocation>
    <subcellularLocation>
        <location evidence="32">Host cell membrane</location>
        <topology evidence="32">Peripheral membrane protein</topology>
    </subcellularLocation>
    <subcellularLocation>
        <location evidence="32">Host endosome membrane</location>
        <topology evidence="32">Single-pass type I membrane protein</topology>
    </subcellularLocation>
    <text evidence="32">The surface protein is not anchored to the viral envelope, but associates with the extravirion surface through its binding to TM. It is probably concentrated at the site of budding and incorporated into the virions possibly by contacts between the cytoplasmic tail of Env and the N-terminus of Gag.</text>
</comment>
<evidence type="ECO:0000256" key="19">
    <source>
        <dbReference type="ARBA" id="ARBA00022870"/>
    </source>
</evidence>
<keyword evidence="14 32" id="KW-0812">Transmembrane</keyword>
<dbReference type="GO" id="GO:0055036">
    <property type="term" value="C:virion membrane"/>
    <property type="evidence" value="ECO:0007669"/>
    <property type="project" value="UniProtKB-SubCell"/>
</dbReference>
<evidence type="ECO:0000256" key="29">
    <source>
        <dbReference type="ARBA" id="ARBA00023280"/>
    </source>
</evidence>
<comment type="similarity">
    <text evidence="32">Belongs to the HIV-1 env protein family.</text>
</comment>
<evidence type="ECO:0000256" key="9">
    <source>
        <dbReference type="ARBA" id="ARBA00022511"/>
    </source>
</evidence>
<keyword evidence="23 32" id="KW-1039">Host endosome</keyword>
<dbReference type="CDD" id="cd09909">
    <property type="entry name" value="HIV-1-like_HR1-HR2"/>
    <property type="match status" value="1"/>
</dbReference>
<dbReference type="GO" id="GO:0019064">
    <property type="term" value="P:fusion of virus membrane with host plasma membrane"/>
    <property type="evidence" value="ECO:0007669"/>
    <property type="project" value="UniProtKB-UniRule"/>
</dbReference>
<dbReference type="GO" id="GO:0019082">
    <property type="term" value="P:viral protein processing"/>
    <property type="evidence" value="ECO:0007669"/>
    <property type="project" value="UniProtKB-UniRule"/>
</dbReference>
<evidence type="ECO:0000256" key="31">
    <source>
        <dbReference type="ARBA" id="ARBA00023296"/>
    </source>
</evidence>
<organismHost>
    <name type="scientific">Homo sapiens</name>
    <name type="common">Human</name>
    <dbReference type="NCBI Taxonomy" id="9606"/>
</organismHost>
<comment type="domain">
    <text evidence="32">The membrane proximal external region (MPER) present in gp41 is a tryptophan-rich region recognized by the antibodies 2F5, Z13, and 4E10. MPER seems to play a role in fusion.</text>
</comment>
<dbReference type="FunFam" id="2.170.40.20:FF:000003">
    <property type="entry name" value="Envelope glycoprotein gp160"/>
    <property type="match status" value="1"/>
</dbReference>
<evidence type="ECO:0000256" key="14">
    <source>
        <dbReference type="ARBA" id="ARBA00022692"/>
    </source>
</evidence>
<keyword evidence="20 32" id="KW-0261">Viral envelope protein</keyword>
<evidence type="ECO:0000313" key="37">
    <source>
        <dbReference type="Proteomes" id="UP000104432"/>
    </source>
</evidence>
<evidence type="ECO:0000256" key="33">
    <source>
        <dbReference type="RuleBase" id="RU363095"/>
    </source>
</evidence>
<keyword evidence="15 32" id="KW-0053">Apoptosis</keyword>
<proteinExistence type="inferred from homology"/>
<comment type="function">
    <text evidence="32">Envelope glycoprotein gp160: Oligomerizes in the host endoplasmic reticulum into predominantly trimers. In a second time, gp160 transits in the host Golgi, where glycosylation is completed. The precursor is then proteolytically cleaved in the trans-Golgi and thereby activated by cellular furin or furin-like proteases to produce gp120 and gp41.</text>
</comment>
<evidence type="ECO:0000256" key="25">
    <source>
        <dbReference type="ARBA" id="ARBA00023136"/>
    </source>
</evidence>
<dbReference type="Pfam" id="PF00516">
    <property type="entry name" value="GP120"/>
    <property type="match status" value="2"/>
</dbReference>
<keyword evidence="7 32" id="KW-1168">Fusion of virus membrane with host membrane</keyword>
<evidence type="ECO:0000256" key="8">
    <source>
        <dbReference type="ARBA" id="ARBA00022510"/>
    </source>
</evidence>
<dbReference type="Proteomes" id="UP000104432">
    <property type="component" value="Genome"/>
</dbReference>
<comment type="subcellular location">
    <subcellularLocation>
        <location evidence="3">Host cell membrane</location>
        <topology evidence="3">Peripheral membrane protein</topology>
    </subcellularLocation>
    <subcellularLocation>
        <location evidence="1">Host cell membrane</location>
        <topology evidence="1">Single-pass type I membrane protein</topology>
    </subcellularLocation>
    <subcellularLocation>
        <location evidence="2">Host endosome membrane</location>
        <topology evidence="2">Peripheral membrane protein</topology>
    </subcellularLocation>
    <subcellularLocation>
        <location evidence="5">Host endosome membrane</location>
        <topology evidence="5">Single-pass type I membrane protein</topology>
    </subcellularLocation>
    <subcellularLocation>
        <location evidence="6">Virion membrane</location>
        <topology evidence="6">Peripheral membrane protein</topology>
    </subcellularLocation>
    <subcellularLocation>
        <location evidence="4">Virion membrane</location>
        <topology evidence="4">Single-pass type I membrane protein</topology>
    </subcellularLocation>
</comment>
<keyword evidence="16 32" id="KW-0732">Signal</keyword>
<evidence type="ECO:0000256" key="4">
    <source>
        <dbReference type="ARBA" id="ARBA00004563"/>
    </source>
</evidence>
<feature type="domain" description="Retroviral envelope protein GP41-like" evidence="35">
    <location>
        <begin position="528"/>
        <end position="719"/>
    </location>
</feature>
<comment type="PTM">
    <text evidence="32">Highly glycosylated by host. The high number of glycan on the protein is reffered to as 'glycan shield' because it contributes to hide protein sequence from adaptive immune system.</text>
</comment>
<evidence type="ECO:0000256" key="3">
    <source>
        <dbReference type="ARBA" id="ARBA00004505"/>
    </source>
</evidence>
<keyword evidence="31 32" id="KW-1160">Virus entry into host cell</keyword>
<feature type="domain" description="Human immunodeficiency virus 1 envelope glycoprotein Gp120" evidence="34">
    <location>
        <begin position="30"/>
        <end position="137"/>
    </location>
</feature>
<keyword evidence="19 32" id="KW-1043">Host membrane</keyword>
<dbReference type="GO" id="GO:0039654">
    <property type="term" value="P:fusion of virus membrane with host endosome membrane"/>
    <property type="evidence" value="ECO:0007669"/>
    <property type="project" value="UniProtKB-UniRule"/>
</dbReference>
<gene>
    <name evidence="32 36" type="primary">env</name>
</gene>
<evidence type="ECO:0000259" key="34">
    <source>
        <dbReference type="Pfam" id="PF00516"/>
    </source>
</evidence>
<reference evidence="36 37" key="1">
    <citation type="journal article" date="2004" name="AIDS Res. Hum. Retroviruses">
        <title>Development and application of a high-throughput HIV type 1 genotyping assay to identify CRF02_AG in West/West Central Africa.</title>
        <authorList>
            <person name="Kijak G.H."/>
            <person name="Sanders-Buell E."/>
            <person name="Wolfe N.D."/>
            <person name="Mpoudi-Ngole E."/>
            <person name="Kim B."/>
            <person name="Brown B."/>
            <person name="Robb M.L."/>
            <person name="Birx D.L."/>
            <person name="Burke D.S."/>
            <person name="Carr J.K."/>
            <person name="McCutchan F.E."/>
        </authorList>
    </citation>
    <scope>NUCLEOTIDE SEQUENCE [LARGE SCALE GENOMIC DNA]</scope>
    <source>
        <strain evidence="36">02CM.0014BBY</strain>
    </source>
</reference>
<dbReference type="GO" id="GO:1903911">
    <property type="term" value="P:positive regulation of receptor clustering"/>
    <property type="evidence" value="ECO:0007669"/>
    <property type="project" value="UniProtKB-UniRule"/>
</dbReference>
<evidence type="ECO:0000256" key="5">
    <source>
        <dbReference type="ARBA" id="ARBA00004578"/>
    </source>
</evidence>
<evidence type="ECO:0000256" key="11">
    <source>
        <dbReference type="ARBA" id="ARBA00022581"/>
    </source>
</evidence>
<feature type="short sequence motif" description="Di-leucine internalization motif" evidence="32">
    <location>
        <begin position="860"/>
        <end position="861"/>
    </location>
</feature>
<evidence type="ECO:0000256" key="21">
    <source>
        <dbReference type="ARBA" id="ARBA00022890"/>
    </source>
</evidence>
<feature type="topological domain" description="Cytoplasmic" evidence="32">
    <location>
        <begin position="704"/>
        <end position="861"/>
    </location>
</feature>
<accession>Q6UFL4</accession>
<evidence type="ECO:0000256" key="27">
    <source>
        <dbReference type="ARBA" id="ARBA00023157"/>
    </source>
</evidence>
<dbReference type="GO" id="GO:0020002">
    <property type="term" value="C:host cell plasma membrane"/>
    <property type="evidence" value="ECO:0007669"/>
    <property type="project" value="UniProtKB-SubCell"/>
</dbReference>
<feature type="disulfide bond" evidence="32">
    <location>
        <begin position="224"/>
        <end position="235"/>
    </location>
</feature>
<keyword evidence="10 32" id="KW-1165">Clathrin-mediated endocytosis of virus by host</keyword>
<evidence type="ECO:0000256" key="10">
    <source>
        <dbReference type="ARBA" id="ARBA00022570"/>
    </source>
</evidence>
<dbReference type="FunFam" id="2.170.40.20:FF:000002">
    <property type="entry name" value="Envelope glycoprotein gp160"/>
    <property type="match status" value="1"/>
</dbReference>
<evidence type="ECO:0000256" key="28">
    <source>
        <dbReference type="ARBA" id="ARBA00023180"/>
    </source>
</evidence>
<feature type="short sequence motif" description="YXXL motif; contains endocytosis signal" evidence="32">
    <location>
        <begin position="710"/>
        <end position="713"/>
    </location>
</feature>
<dbReference type="Gene3D" id="1.20.5.490">
    <property type="entry name" value="Single helix bin"/>
    <property type="match status" value="1"/>
</dbReference>
<dbReference type="InterPro" id="IPR036377">
    <property type="entry name" value="Gp120_core_sf"/>
</dbReference>
<keyword evidence="24 32" id="KW-0175">Coiled coil</keyword>
<evidence type="ECO:0000313" key="36">
    <source>
        <dbReference type="EMBL" id="AAR21940.1"/>
    </source>
</evidence>
<name>Q6UFL4_HV1</name>
<protein>
    <recommendedName>
        <fullName evidence="32">Envelope glycoprotein gp160</fullName>
    </recommendedName>
    <alternativeName>
        <fullName evidence="32">Env polyprotein</fullName>
    </alternativeName>
    <component>
        <recommendedName>
            <fullName evidence="32">Surface protein gp120</fullName>
            <shortName evidence="32">SU</shortName>
        </recommendedName>
        <alternativeName>
            <fullName evidence="32">Glycoprotein 120</fullName>
            <shortName evidence="32">gp120</shortName>
        </alternativeName>
    </component>
    <component>
        <recommendedName>
            <fullName evidence="32">Transmembrane protein gp41</fullName>
            <shortName evidence="32">TM</shortName>
        </recommendedName>
        <alternativeName>
            <fullName evidence="32">Glycoprotein 41</fullName>
            <shortName evidence="32">gp41</shortName>
        </alternativeName>
    </component>
</protein>
<keyword evidence="8 32" id="KW-1170">Fusion of virus membrane with host endosomal membrane</keyword>
<dbReference type="GO" id="GO:0019062">
    <property type="term" value="P:virion attachment to host cell"/>
    <property type="evidence" value="ECO:0007669"/>
    <property type="project" value="UniProtKB-UniRule"/>
</dbReference>
<comment type="subunit">
    <text evidence="32">The mature envelope protein (Env) consists of a homotrimer of non-covalently associated gp120-gp41 heterodimers. The resulting complex protrudes from the virus surface as a spike. There seems to be as few as 10 spikes on the average virion. Surface protein gp120 interacts with host CD4, CCR5 and CXCR4. Gp120 also interacts with the C-type lectins CD209/DC-SIGN and CLEC4M/DC-SIGNR (collectively referred to as DC-SIGN(R)). Gp120 and gp41 interact with GalCer. Gp120 interacts with host ITGA4/ITGB7 complex; on CD4+ T-cells, this interaction results in rapid activation of integrin ITGAL/LFA-1, which facilitates efficient cell-to-cell spreading of HIV-1. Gp120 interacts with cell-associated heparan sulfate; this interaction increases virus infectivity on permissive cells and may be involved in infection of CD4- cells.</text>
</comment>
<evidence type="ECO:0000256" key="13">
    <source>
        <dbReference type="ARBA" id="ARBA00022685"/>
    </source>
</evidence>
<evidence type="ECO:0000256" key="2">
    <source>
        <dbReference type="ARBA" id="ARBA00004433"/>
    </source>
</evidence>
<evidence type="ECO:0000256" key="30">
    <source>
        <dbReference type="ARBA" id="ARBA00023288"/>
    </source>
</evidence>
<dbReference type="InterPro" id="IPR037527">
    <property type="entry name" value="Gp160"/>
</dbReference>
<dbReference type="FunFam" id="1.10.287.210:FF:000001">
    <property type="entry name" value="Envelope glycoprotein gp160"/>
    <property type="match status" value="1"/>
</dbReference>
<dbReference type="GO" id="GO:0075512">
    <property type="term" value="P:clathrin-dependent endocytosis of virus by host cell"/>
    <property type="evidence" value="ECO:0007669"/>
    <property type="project" value="UniProtKB-UniRule"/>
</dbReference>
<evidence type="ECO:0000256" key="6">
    <source>
        <dbReference type="ARBA" id="ARBA00004650"/>
    </source>
</evidence>
<dbReference type="GO" id="GO:0044175">
    <property type="term" value="C:host cell endosome membrane"/>
    <property type="evidence" value="ECO:0007669"/>
    <property type="project" value="UniProtKB-SubCell"/>
</dbReference>
<keyword evidence="17 32" id="KW-1161">Viral attachment to host cell</keyword>
<comment type="domain">
    <text evidence="32">Some of the most genetically diverse regions of the viral genome are present in Env. They are called variable regions 1 through 5 (V1 through V5). Coreceptor usage of gp120 is determined mainly by the primary structure of the third variable region (V3) in the outer domain of gp120. The sequence of V3 determines which coreceptor, CCR5 and/or CXCR4 (corresponding to R5/macrophage, X4/T cell and R5X4/T cell and macrophage tropism), is used to trigger the fusion potential of the Env complex, and hence which cells the virus can infect. Binding to CCR5 involves a region adjacent in addition to V3.</text>
</comment>
<evidence type="ECO:0000256" key="24">
    <source>
        <dbReference type="ARBA" id="ARBA00023054"/>
    </source>
</evidence>
<dbReference type="GO" id="GO:0005198">
    <property type="term" value="F:structural molecule activity"/>
    <property type="evidence" value="ECO:0007669"/>
    <property type="project" value="UniProtKB-UniRule"/>
</dbReference>
<keyword evidence="26 32" id="KW-0564">Palmitate</keyword>
<evidence type="ECO:0000256" key="16">
    <source>
        <dbReference type="ARBA" id="ARBA00022729"/>
    </source>
</evidence>
<keyword evidence="27 32" id="KW-1015">Disulfide bond</keyword>
<dbReference type="EMBL" id="AY371126">
    <property type="protein sequence ID" value="AAR21940.1"/>
    <property type="molecule type" value="Genomic_DNA"/>
</dbReference>
<feature type="region of interest" description="CD4-binding loop" evidence="32">
    <location>
        <begin position="359"/>
        <end position="369"/>
    </location>
</feature>
<comment type="function">
    <text evidence="32">Surface protein gp120: Attaches the virus to the host lymphoid cell by binding to the primary receptor CD4. This interaction induces a structural rearrangement creating a high affinity binding site for a chemokine coreceptor like CXCR4 and/or CCR5. Acts as a ligand for CD209/DC-SIGN and CLEC4M/DC-SIGNR, which are respectively found on dendritic cells (DCs), and on endothelial cells of liver sinusoids and lymph node sinuses. These interactions allow capture of viral particles at mucosal surfaces by these cells and subsequent transmission to permissive cells. HIV subverts the migration properties of dendritic cells to gain access to CD4+ T-cells in lymph nodes. Virus transmission to permissive T-cells occurs either in trans (without DCs infection, through viral capture and transmission), or in cis (following DCs productive infection, through the usual CD4-gp120 interaction), thereby inducing a robust infection. In trans infection, bound virions remain infectious over days and it is proposed that they are not degraded, but protected in non-lysosomal acidic organelles within the DCs close to the cell membrane thus contributing to the viral infectious potential during DCs' migration from the periphery to the lymphoid tissues. On arrival at lymphoid tissues, intact virions recycle back to DCs' cell surface allowing virus transmission to CD4+ T-cells.</text>
</comment>
<keyword evidence="29 32" id="KW-0899">Viral immunoevasion</keyword>
<comment type="domain">
    <text evidence="32 33">The 17 amino acids long immunosuppressive region is present in many retroviral envelope proteins. Synthetic peptides derived from this relatively conserved sequence inhibit immune function in vitro and in vivo.</text>
</comment>
<keyword evidence="30 32" id="KW-0449">Lipoprotein</keyword>
<evidence type="ECO:0000256" key="7">
    <source>
        <dbReference type="ARBA" id="ARBA00022506"/>
    </source>
</evidence>
<evidence type="ECO:0000256" key="20">
    <source>
        <dbReference type="ARBA" id="ARBA00022879"/>
    </source>
</evidence>
<dbReference type="SUPFAM" id="SSF58069">
    <property type="entry name" value="Virus ectodomain"/>
    <property type="match status" value="1"/>
</dbReference>
<evidence type="ECO:0000256" key="12">
    <source>
        <dbReference type="ARBA" id="ARBA00022595"/>
    </source>
</evidence>
<keyword evidence="21 32" id="KW-1164">Virus endocytosis by host</keyword>
<keyword evidence="28 32" id="KW-0325">Glycoprotein</keyword>
<dbReference type="SUPFAM" id="SSF56502">
    <property type="entry name" value="gp120 core"/>
    <property type="match status" value="2"/>
</dbReference>
<comment type="domain">
    <text evidence="32">The CD4-binding region is targeted by the antibody b12.</text>
</comment>
<evidence type="ECO:0000259" key="35">
    <source>
        <dbReference type="Pfam" id="PF00517"/>
    </source>
</evidence>
<comment type="miscellaneous">
    <text evidence="32">Inhibitors targeting HIV-1 viral envelope proteins are used as antiretroviral drugs. Attachment of virions to the cell surface via non-specific interactions and CD4 binding can be blocked by inhibitors that include cyanovirin-N, cyclotriazadisulfonamide analogs, PRO 2000, TNX 355 and PRO 542. In addition, BMS 806 can block CD4-induced conformational changes. Env interactions with the coreceptor molecules can be targeted by CCR5 antagonists including SCH-D, maraviroc (UK 427857) and aplaviroc (GW 873140), and the CXCR4 antagonist AMD 070. Fusion of viral and cellular membranes can be inhibited by peptides such as enfuvirtide and tifuvirtide (T 1249). Resistance to inhibitors associated with mutations in Env are observed. Most of the time, single mutations confer only a modest reduction in drug susceptibility. Combination of several mutations is usually required to develop a high-level drug resistance.</text>
</comment>
<evidence type="ECO:0000256" key="23">
    <source>
        <dbReference type="ARBA" id="ARBA00023046"/>
    </source>
</evidence>
<feature type="region of interest" description="Fusion peptide" evidence="32">
    <location>
        <begin position="510"/>
        <end position="530"/>
    </location>
</feature>
<keyword evidence="12 32" id="KW-1162">Viral penetration into host cytoplasm</keyword>
<feature type="disulfide bond" evidence="32">
    <location>
        <begin position="115"/>
        <end position="201"/>
    </location>
</feature>
<feature type="site" description="Cleavage; by host furin" evidence="32">
    <location>
        <begin position="509"/>
        <end position="510"/>
    </location>
</feature>